<evidence type="ECO:0000256" key="1">
    <source>
        <dbReference type="ARBA" id="ARBA00004127"/>
    </source>
</evidence>
<evidence type="ECO:0000256" key="10">
    <source>
        <dbReference type="SAM" id="Phobius"/>
    </source>
</evidence>
<evidence type="ECO:0000256" key="9">
    <source>
        <dbReference type="ARBA" id="ARBA00037813"/>
    </source>
</evidence>
<keyword evidence="6" id="KW-0029">Amino-acid transport</keyword>
<feature type="transmembrane region" description="Helical" evidence="10">
    <location>
        <begin position="428"/>
        <end position="450"/>
    </location>
</feature>
<keyword evidence="7 10" id="KW-1133">Transmembrane helix</keyword>
<proteinExistence type="inferred from homology"/>
<dbReference type="GO" id="GO:0032974">
    <property type="term" value="P:amino acid transmembrane export from vacuole"/>
    <property type="evidence" value="ECO:0007669"/>
    <property type="project" value="InterPro"/>
</dbReference>
<evidence type="ECO:0000256" key="4">
    <source>
        <dbReference type="ARBA" id="ARBA00022554"/>
    </source>
</evidence>
<feature type="transmembrane region" description="Helical" evidence="10">
    <location>
        <begin position="395"/>
        <end position="416"/>
    </location>
</feature>
<feature type="transmembrane region" description="Helical" evidence="10">
    <location>
        <begin position="143"/>
        <end position="161"/>
    </location>
</feature>
<dbReference type="PANTHER" id="PTHR23519:SF1">
    <property type="entry name" value="AUTOPHAGY-RELATED PROTEIN 22"/>
    <property type="match status" value="1"/>
</dbReference>
<feature type="transmembrane region" description="Helical" evidence="10">
    <location>
        <begin position="361"/>
        <end position="383"/>
    </location>
</feature>
<keyword evidence="3" id="KW-0813">Transport</keyword>
<reference evidence="11" key="1">
    <citation type="submission" date="2021-01" db="EMBL/GenBank/DDBJ databases">
        <authorList>
            <person name="Corre E."/>
            <person name="Pelletier E."/>
            <person name="Niang G."/>
            <person name="Scheremetjew M."/>
            <person name="Finn R."/>
            <person name="Kale V."/>
            <person name="Holt S."/>
            <person name="Cochrane G."/>
            <person name="Meng A."/>
            <person name="Brown T."/>
            <person name="Cohen L."/>
        </authorList>
    </citation>
    <scope>NUCLEOTIDE SEQUENCE</scope>
    <source>
        <strain evidence="11">CCMP494</strain>
    </source>
</reference>
<keyword evidence="4" id="KW-0926">Vacuole</keyword>
<gene>
    <name evidence="11" type="ORF">MSP1404_LOCUS12526</name>
</gene>
<evidence type="ECO:0000256" key="2">
    <source>
        <dbReference type="ARBA" id="ARBA00006978"/>
    </source>
</evidence>
<accession>A0A7S0KZQ6</accession>
<keyword evidence="8 10" id="KW-0472">Membrane</keyword>
<dbReference type="Gene3D" id="1.20.1250.20">
    <property type="entry name" value="MFS general substrate transporter like domains"/>
    <property type="match status" value="1"/>
</dbReference>
<dbReference type="EMBL" id="HBEV01016052">
    <property type="protein sequence ID" value="CAD8595121.1"/>
    <property type="molecule type" value="Transcribed_RNA"/>
</dbReference>
<dbReference type="GO" id="GO:0005774">
    <property type="term" value="C:vacuolar membrane"/>
    <property type="evidence" value="ECO:0007669"/>
    <property type="project" value="UniProtKB-SubCell"/>
</dbReference>
<comment type="similarity">
    <text evidence="2">Belongs to the ATG22 family.</text>
</comment>
<dbReference type="InterPro" id="IPR024671">
    <property type="entry name" value="Atg22-like"/>
</dbReference>
<feature type="transmembrane region" description="Helical" evidence="10">
    <location>
        <begin position="111"/>
        <end position="131"/>
    </location>
</feature>
<dbReference type="SUPFAM" id="SSF103473">
    <property type="entry name" value="MFS general substrate transporter"/>
    <property type="match status" value="1"/>
</dbReference>
<dbReference type="CDD" id="cd17483">
    <property type="entry name" value="MFS_Atg22_like"/>
    <property type="match status" value="1"/>
</dbReference>
<feature type="transmembrane region" description="Helical" evidence="10">
    <location>
        <begin position="266"/>
        <end position="289"/>
    </location>
</feature>
<sequence length="538" mass="59097">MGAMTPEELKRELQGWYLYDFANSAFFQAAATVFIPFLVDGIATKYAWQRSSRDQPELCSNLGDNVTHTNCRKCFEGKGEMVQIVDPITGAVSTMDIDTPELPGGIDPTSFLFTMISISVLFQAIAFISLGTLGDYGDYRKRGLVAASTAGGVATCAYVIVPADASLYWLGGVLMIVANVCLGVSVVFYNSYLPLMVDDSEEVRDAIGKCGKESDVESERNVIDAQEAVSSEYSSKGQMWGYVGGTTCLVLSVIVLLVLVALGAEWFWALGVTSALSGVWWLGFAYFAFQRLPHRPGPPFPAAMNVYTEGWRKTYRLLALLWRTELNTFYFLILFFIFSDGYSTISTIAVMFAYHELCMDPLLLALIAIIVPLTAVFGGYAWLRFQKRFGWSSKSVLVLNLMLLALIPLWGCVGFFTDDYGLQTQGEMYVLAVWFGLCLGSAQAFGRALFSELIPAGHEADMFALFEITDKGSSWLGPMVAAAVRQRTGRIRPTLFYLLAAMVLPGLALQALDLTESIENARRSKSARGAVKDTELAI</sequence>
<dbReference type="InterPro" id="IPR050495">
    <property type="entry name" value="ATG22/LtaA_families"/>
</dbReference>
<comment type="subcellular location">
    <subcellularLocation>
        <location evidence="1">Endomembrane system</location>
        <topology evidence="1">Multi-pass membrane protein</topology>
    </subcellularLocation>
    <subcellularLocation>
        <location evidence="9">Vacuole membrane</location>
    </subcellularLocation>
</comment>
<evidence type="ECO:0000313" key="11">
    <source>
        <dbReference type="EMBL" id="CAD8595121.1"/>
    </source>
</evidence>
<evidence type="ECO:0000256" key="7">
    <source>
        <dbReference type="ARBA" id="ARBA00022989"/>
    </source>
</evidence>
<name>A0A7S0KZQ6_MICPS</name>
<dbReference type="InterPro" id="IPR044738">
    <property type="entry name" value="Atg22"/>
</dbReference>
<dbReference type="GO" id="GO:0012505">
    <property type="term" value="C:endomembrane system"/>
    <property type="evidence" value="ECO:0007669"/>
    <property type="project" value="UniProtKB-SubCell"/>
</dbReference>
<keyword evidence="5 10" id="KW-0812">Transmembrane</keyword>
<feature type="transmembrane region" description="Helical" evidence="10">
    <location>
        <begin position="329"/>
        <end position="355"/>
    </location>
</feature>
<evidence type="ECO:0000256" key="6">
    <source>
        <dbReference type="ARBA" id="ARBA00022970"/>
    </source>
</evidence>
<feature type="transmembrane region" description="Helical" evidence="10">
    <location>
        <begin position="495"/>
        <end position="512"/>
    </location>
</feature>
<organism evidence="11">
    <name type="scientific">Micromonas pusilla</name>
    <name type="common">Picoplanktonic green alga</name>
    <name type="synonym">Chromulina pusilla</name>
    <dbReference type="NCBI Taxonomy" id="38833"/>
    <lineage>
        <taxon>Eukaryota</taxon>
        <taxon>Viridiplantae</taxon>
        <taxon>Chlorophyta</taxon>
        <taxon>Mamiellophyceae</taxon>
        <taxon>Mamiellales</taxon>
        <taxon>Mamiellaceae</taxon>
        <taxon>Micromonas</taxon>
    </lineage>
</organism>
<feature type="transmembrane region" description="Helical" evidence="10">
    <location>
        <begin position="21"/>
        <end position="39"/>
    </location>
</feature>
<evidence type="ECO:0000256" key="3">
    <source>
        <dbReference type="ARBA" id="ARBA00022448"/>
    </source>
</evidence>
<dbReference type="AlphaFoldDB" id="A0A7S0KZQ6"/>
<dbReference type="PANTHER" id="PTHR23519">
    <property type="entry name" value="AUTOPHAGY-RELATED PROTEIN 22"/>
    <property type="match status" value="1"/>
</dbReference>
<evidence type="ECO:0008006" key="12">
    <source>
        <dbReference type="Google" id="ProtNLM"/>
    </source>
</evidence>
<evidence type="ECO:0000256" key="8">
    <source>
        <dbReference type="ARBA" id="ARBA00023136"/>
    </source>
</evidence>
<evidence type="ECO:0000256" key="5">
    <source>
        <dbReference type="ARBA" id="ARBA00022692"/>
    </source>
</evidence>
<dbReference type="Pfam" id="PF11700">
    <property type="entry name" value="ATG22"/>
    <property type="match status" value="1"/>
</dbReference>
<feature type="transmembrane region" description="Helical" evidence="10">
    <location>
        <begin position="167"/>
        <end position="189"/>
    </location>
</feature>
<protein>
    <recommendedName>
        <fullName evidence="12">Major facilitator superfamily</fullName>
    </recommendedName>
</protein>
<dbReference type="InterPro" id="IPR036259">
    <property type="entry name" value="MFS_trans_sf"/>
</dbReference>
<feature type="transmembrane region" description="Helical" evidence="10">
    <location>
        <begin position="240"/>
        <end position="260"/>
    </location>
</feature>